<dbReference type="Proteomes" id="UP001558613">
    <property type="component" value="Unassembled WGS sequence"/>
</dbReference>
<dbReference type="EMBL" id="JAYMGO010000022">
    <property type="protein sequence ID" value="KAL1250524.1"/>
    <property type="molecule type" value="Genomic_DNA"/>
</dbReference>
<sequence>MPKIHPETKVLIIKRLKIRFTADVADTVNVSQRQVQRIKKDLKRLETFLTSPGQADPARQLLERTVCWLENPRPAHFPLQQSSTRPGQLKSLCLSDSVSKRPPWSNQCPEASTKQKTIEKPCGICQGLQPAKRMDAGKVAGGGFFR</sequence>
<name>A0ABR3LFQ4_9TELE</name>
<comment type="caution">
    <text evidence="1">The sequence shown here is derived from an EMBL/GenBank/DDBJ whole genome shotgun (WGS) entry which is preliminary data.</text>
</comment>
<gene>
    <name evidence="1" type="ORF">QQF64_018320</name>
</gene>
<evidence type="ECO:0000313" key="2">
    <source>
        <dbReference type="Proteomes" id="UP001558613"/>
    </source>
</evidence>
<proteinExistence type="predicted"/>
<evidence type="ECO:0000313" key="1">
    <source>
        <dbReference type="EMBL" id="KAL1250524.1"/>
    </source>
</evidence>
<accession>A0ABR3LFQ4</accession>
<protein>
    <submittedName>
        <fullName evidence="1">Uncharacterized protein</fullName>
    </submittedName>
</protein>
<keyword evidence="2" id="KW-1185">Reference proteome</keyword>
<organism evidence="1 2">
    <name type="scientific">Cirrhinus molitorella</name>
    <name type="common">mud carp</name>
    <dbReference type="NCBI Taxonomy" id="172907"/>
    <lineage>
        <taxon>Eukaryota</taxon>
        <taxon>Metazoa</taxon>
        <taxon>Chordata</taxon>
        <taxon>Craniata</taxon>
        <taxon>Vertebrata</taxon>
        <taxon>Euteleostomi</taxon>
        <taxon>Actinopterygii</taxon>
        <taxon>Neopterygii</taxon>
        <taxon>Teleostei</taxon>
        <taxon>Ostariophysi</taxon>
        <taxon>Cypriniformes</taxon>
        <taxon>Cyprinidae</taxon>
        <taxon>Labeoninae</taxon>
        <taxon>Labeonini</taxon>
        <taxon>Cirrhinus</taxon>
    </lineage>
</organism>
<reference evidence="1 2" key="1">
    <citation type="submission" date="2023-09" db="EMBL/GenBank/DDBJ databases">
        <authorList>
            <person name="Wang M."/>
        </authorList>
    </citation>
    <scope>NUCLEOTIDE SEQUENCE [LARGE SCALE GENOMIC DNA]</scope>
    <source>
        <strain evidence="1">GT-2023</strain>
        <tissue evidence="1">Liver</tissue>
    </source>
</reference>